<comment type="caution">
    <text evidence="1">The sequence shown here is derived from an EMBL/GenBank/DDBJ whole genome shotgun (WGS) entry which is preliminary data.</text>
</comment>
<keyword evidence="2" id="KW-1185">Reference proteome</keyword>
<protein>
    <submittedName>
        <fullName evidence="1">Uncharacterized protein</fullName>
    </submittedName>
</protein>
<dbReference type="Proteomes" id="UP000827092">
    <property type="component" value="Unassembled WGS sequence"/>
</dbReference>
<evidence type="ECO:0000313" key="2">
    <source>
        <dbReference type="Proteomes" id="UP000827092"/>
    </source>
</evidence>
<name>A0AAV6VQ88_9ARAC</name>
<proteinExistence type="predicted"/>
<gene>
    <name evidence="1" type="ORF">JTE90_001772</name>
</gene>
<accession>A0AAV6VQ88</accession>
<evidence type="ECO:0000313" key="1">
    <source>
        <dbReference type="EMBL" id="KAG8198972.1"/>
    </source>
</evidence>
<sequence>MATTFRASNLALEDIIAKAAVNGSKRIVIFLENTSGGIPSNKPKVLKAEIDSLVSSHKYIESLKFTRAKKIVFVTTNNECAAQLCSISNRMGIPVSAILQHESVTKKILLKNIPQDIPITEIASEIEAANGLSVTEARRFTRKSEDSTLPTESVLISILGSRLPASIKLWNHFLKPQTTFHHQVKSLSDKTETAGQVEG</sequence>
<dbReference type="AlphaFoldDB" id="A0AAV6VQ88"/>
<reference evidence="1 2" key="1">
    <citation type="journal article" date="2022" name="Nat. Ecol. Evol.">
        <title>A masculinizing supergene underlies an exaggerated male reproductive morph in a spider.</title>
        <authorList>
            <person name="Hendrickx F."/>
            <person name="De Corte Z."/>
            <person name="Sonet G."/>
            <person name="Van Belleghem S.M."/>
            <person name="Kostlbacher S."/>
            <person name="Vangestel C."/>
        </authorList>
    </citation>
    <scope>NUCLEOTIDE SEQUENCE [LARGE SCALE GENOMIC DNA]</scope>
    <source>
        <strain evidence="1">W744_W776</strain>
    </source>
</reference>
<dbReference type="EMBL" id="JAFNEN010000033">
    <property type="protein sequence ID" value="KAG8198972.1"/>
    <property type="molecule type" value="Genomic_DNA"/>
</dbReference>
<organism evidence="1 2">
    <name type="scientific">Oedothorax gibbosus</name>
    <dbReference type="NCBI Taxonomy" id="931172"/>
    <lineage>
        <taxon>Eukaryota</taxon>
        <taxon>Metazoa</taxon>
        <taxon>Ecdysozoa</taxon>
        <taxon>Arthropoda</taxon>
        <taxon>Chelicerata</taxon>
        <taxon>Arachnida</taxon>
        <taxon>Araneae</taxon>
        <taxon>Araneomorphae</taxon>
        <taxon>Entelegynae</taxon>
        <taxon>Araneoidea</taxon>
        <taxon>Linyphiidae</taxon>
        <taxon>Erigoninae</taxon>
        <taxon>Oedothorax</taxon>
    </lineage>
</organism>